<keyword evidence="10" id="KW-0804">Transcription</keyword>
<comment type="subcellular location">
    <subcellularLocation>
        <location evidence="1">Cytoplasm</location>
    </subcellularLocation>
</comment>
<dbReference type="PANTHER" id="PTHR33238">
    <property type="entry name" value="IRON (METAL) DEPENDENT REPRESSOR, DTXR FAMILY"/>
    <property type="match status" value="1"/>
</dbReference>
<keyword evidence="16" id="KW-1185">Reference proteome</keyword>
<dbReference type="EMBL" id="JAMSKV010000005">
    <property type="protein sequence ID" value="MCQ8278309.1"/>
    <property type="molecule type" value="Genomic_DNA"/>
</dbReference>
<sequence length="157" mass="16708">MSRPPPPDPTNAAPEPGGLAAHLDRARGAQMRVLLEDYVELIDDLAGTTPDRAPIGPTVLARHLGVSHATVIKCIARLCREGLASSEPYRGVVLTASGTALADKVRRRHRLVVALLRAVGVPDADAEADAEGIEHHVSDRTLAAFERFLEKTKGSAL</sequence>
<dbReference type="InterPro" id="IPR036421">
    <property type="entry name" value="Fe_dep_repressor_sf"/>
</dbReference>
<proteinExistence type="inferred from homology"/>
<evidence type="ECO:0000313" key="15">
    <source>
        <dbReference type="EMBL" id="MCQ8278309.1"/>
    </source>
</evidence>
<keyword evidence="11" id="KW-0464">Manganese</keyword>
<accession>A0ABT1W5Z9</accession>
<dbReference type="SUPFAM" id="SSF46785">
    <property type="entry name" value="Winged helix' DNA-binding domain"/>
    <property type="match status" value="1"/>
</dbReference>
<keyword evidence="6" id="KW-0678">Repressor</keyword>
<evidence type="ECO:0000259" key="14">
    <source>
        <dbReference type="PROSITE" id="PS50944"/>
    </source>
</evidence>
<evidence type="ECO:0000256" key="3">
    <source>
        <dbReference type="ARBA" id="ARBA00011738"/>
    </source>
</evidence>
<evidence type="ECO:0000256" key="8">
    <source>
        <dbReference type="ARBA" id="ARBA00023125"/>
    </source>
</evidence>
<comment type="caution">
    <text evidence="15">The sequence shown here is derived from an EMBL/GenBank/DDBJ whole genome shotgun (WGS) entry which is preliminary data.</text>
</comment>
<dbReference type="Gene3D" id="1.10.10.10">
    <property type="entry name" value="Winged helix-like DNA-binding domain superfamily/Winged helix DNA-binding domain"/>
    <property type="match status" value="1"/>
</dbReference>
<comment type="subunit">
    <text evidence="3">Homodimer.</text>
</comment>
<evidence type="ECO:0000256" key="13">
    <source>
        <dbReference type="ARBA" id="ARBA00032593"/>
    </source>
</evidence>
<evidence type="ECO:0000256" key="5">
    <source>
        <dbReference type="ARBA" id="ARBA00022490"/>
    </source>
</evidence>
<dbReference type="SMART" id="SM00529">
    <property type="entry name" value="HTH_DTXR"/>
    <property type="match status" value="1"/>
</dbReference>
<evidence type="ECO:0000256" key="10">
    <source>
        <dbReference type="ARBA" id="ARBA00023163"/>
    </source>
</evidence>
<evidence type="ECO:0000256" key="12">
    <source>
        <dbReference type="ARBA" id="ARBA00025185"/>
    </source>
</evidence>
<dbReference type="Pfam" id="PF02742">
    <property type="entry name" value="Fe_dep_repr_C"/>
    <property type="match status" value="1"/>
</dbReference>
<dbReference type="InterPro" id="IPR050536">
    <property type="entry name" value="DtxR_MntR_Metal-Reg"/>
</dbReference>
<keyword evidence="8" id="KW-0238">DNA-binding</keyword>
<evidence type="ECO:0000256" key="1">
    <source>
        <dbReference type="ARBA" id="ARBA00004496"/>
    </source>
</evidence>
<evidence type="ECO:0000256" key="4">
    <source>
        <dbReference type="ARBA" id="ARBA00022386"/>
    </source>
</evidence>
<dbReference type="InterPro" id="IPR022689">
    <property type="entry name" value="Iron_dep_repressor"/>
</dbReference>
<evidence type="ECO:0000256" key="9">
    <source>
        <dbReference type="ARBA" id="ARBA00023159"/>
    </source>
</evidence>
<dbReference type="InterPro" id="IPR022687">
    <property type="entry name" value="HTH_DTXR"/>
</dbReference>
<dbReference type="PANTHER" id="PTHR33238:SF11">
    <property type="entry name" value="TRANSCRIPTIONAL REGULATOR MNTR"/>
    <property type="match status" value="1"/>
</dbReference>
<evidence type="ECO:0000313" key="16">
    <source>
        <dbReference type="Proteomes" id="UP001524587"/>
    </source>
</evidence>
<dbReference type="InterPro" id="IPR036388">
    <property type="entry name" value="WH-like_DNA-bd_sf"/>
</dbReference>
<dbReference type="Pfam" id="PF01325">
    <property type="entry name" value="Fe_dep_repress"/>
    <property type="match status" value="1"/>
</dbReference>
<evidence type="ECO:0000256" key="11">
    <source>
        <dbReference type="ARBA" id="ARBA00023211"/>
    </source>
</evidence>
<evidence type="ECO:0000256" key="6">
    <source>
        <dbReference type="ARBA" id="ARBA00022491"/>
    </source>
</evidence>
<organism evidence="15 16">
    <name type="scientific">Endosaccharibacter trunci</name>
    <dbReference type="NCBI Taxonomy" id="2812733"/>
    <lineage>
        <taxon>Bacteria</taxon>
        <taxon>Pseudomonadati</taxon>
        <taxon>Pseudomonadota</taxon>
        <taxon>Alphaproteobacteria</taxon>
        <taxon>Acetobacterales</taxon>
        <taxon>Acetobacteraceae</taxon>
        <taxon>Endosaccharibacter</taxon>
    </lineage>
</organism>
<name>A0ABT1W5Z9_9PROT</name>
<dbReference type="SUPFAM" id="SSF47979">
    <property type="entry name" value="Iron-dependent repressor protein, dimerization domain"/>
    <property type="match status" value="1"/>
</dbReference>
<dbReference type="NCBIfam" id="NF008273">
    <property type="entry name" value="PRK11050.1"/>
    <property type="match status" value="1"/>
</dbReference>
<reference evidence="15 16" key="1">
    <citation type="submission" date="2022-06" db="EMBL/GenBank/DDBJ databases">
        <title>Endosaccharibacter gen. nov., sp. nov., endophytic bacteria isolated from sugarcane.</title>
        <authorList>
            <person name="Pitiwittayakul N."/>
            <person name="Yukphan P."/>
            <person name="Charoenyingcharoen P."/>
            <person name="Tanasupawat S."/>
        </authorList>
    </citation>
    <scope>NUCLEOTIDE SEQUENCE [LARGE SCALE GENOMIC DNA]</scope>
    <source>
        <strain evidence="15 16">KSS8</strain>
    </source>
</reference>
<dbReference type="Proteomes" id="UP001524587">
    <property type="component" value="Unassembled WGS sequence"/>
</dbReference>
<keyword evidence="5" id="KW-0963">Cytoplasm</keyword>
<feature type="domain" description="HTH dtxR-type" evidence="14">
    <location>
        <begin position="31"/>
        <end position="95"/>
    </location>
</feature>
<dbReference type="PROSITE" id="PS50944">
    <property type="entry name" value="HTH_DTXR"/>
    <property type="match status" value="1"/>
</dbReference>
<protein>
    <recommendedName>
        <fullName evidence="4">Transcriptional regulator MntR</fullName>
    </recommendedName>
    <alternativeName>
        <fullName evidence="13">Manganese transport regulator</fullName>
    </alternativeName>
</protein>
<keyword evidence="7" id="KW-0805">Transcription regulation</keyword>
<gene>
    <name evidence="15" type="primary">mntR</name>
    <name evidence="15" type="ORF">NFI95_07580</name>
</gene>
<comment type="function">
    <text evidence="12">In the presence of manganese, represses expression of mntH and mntS. Up-regulates expression of mntP.</text>
</comment>
<dbReference type="Gene3D" id="1.10.60.10">
    <property type="entry name" value="Iron dependent repressor, metal binding and dimerisation domain"/>
    <property type="match status" value="1"/>
</dbReference>
<evidence type="ECO:0000256" key="7">
    <source>
        <dbReference type="ARBA" id="ARBA00023015"/>
    </source>
</evidence>
<dbReference type="InterPro" id="IPR001367">
    <property type="entry name" value="Fe_dep_repressor"/>
</dbReference>
<keyword evidence="9" id="KW-0010">Activator</keyword>
<dbReference type="InterPro" id="IPR036390">
    <property type="entry name" value="WH_DNA-bd_sf"/>
</dbReference>
<evidence type="ECO:0000256" key="2">
    <source>
        <dbReference type="ARBA" id="ARBA00007871"/>
    </source>
</evidence>
<dbReference type="RefSeq" id="WP_422863781.1">
    <property type="nucleotide sequence ID" value="NZ_JAMSKV010000005.1"/>
</dbReference>
<comment type="similarity">
    <text evidence="2">Belongs to the DtxR/MntR family.</text>
</comment>